<gene>
    <name evidence="1" type="ORF">CRH09_26345</name>
</gene>
<dbReference type="Proteomes" id="UP000221961">
    <property type="component" value="Chromosome"/>
</dbReference>
<dbReference type="AlphaFoldDB" id="A0A291RXY8"/>
<dbReference type="InterPro" id="IPR025350">
    <property type="entry name" value="DUF4254"/>
</dbReference>
<sequence>MRLLPSHTQILKACVGNLEDTHPILQAAYELASLHEAVRDSFLGESDCIGRQRAQLVHDIDCWVARTTPAAHGGAQMHTETVGSVVDRLAHFSVLALETLATDIPAQERHIAWQRLSELSIGYSDMIFDVAAGVRRLPANLP</sequence>
<dbReference type="GeneID" id="88360851"/>
<evidence type="ECO:0000313" key="2">
    <source>
        <dbReference type="Proteomes" id="UP000221961"/>
    </source>
</evidence>
<protein>
    <recommendedName>
        <fullName evidence="3">DUF4254 domain-containing protein</fullName>
    </recommendedName>
</protein>
<evidence type="ECO:0008006" key="3">
    <source>
        <dbReference type="Google" id="ProtNLM"/>
    </source>
</evidence>
<dbReference type="RefSeq" id="WP_098698947.1">
    <property type="nucleotide sequence ID" value="NZ_CP023778.1"/>
</dbReference>
<name>A0A291RXY8_9NOCA</name>
<dbReference type="EMBL" id="CP023778">
    <property type="protein sequence ID" value="ATL72122.1"/>
    <property type="molecule type" value="Genomic_DNA"/>
</dbReference>
<reference evidence="1 2" key="1">
    <citation type="submission" date="2017-10" db="EMBL/GenBank/DDBJ databases">
        <title>Comparative genomics between pathogenic Norcardia.</title>
        <authorList>
            <person name="Zeng L."/>
        </authorList>
    </citation>
    <scope>NUCLEOTIDE SEQUENCE [LARGE SCALE GENOMIC DNA]</scope>
    <source>
        <strain evidence="1 2">NC_YFY_NT001</strain>
    </source>
</reference>
<dbReference type="KEGG" id="ntp:CRH09_26345"/>
<accession>A0A291RXY8</accession>
<dbReference type="Pfam" id="PF14063">
    <property type="entry name" value="DUF4254"/>
    <property type="match status" value="1"/>
</dbReference>
<organism evidence="1 2">
    <name type="scientific">Nocardia terpenica</name>
    <dbReference type="NCBI Taxonomy" id="455432"/>
    <lineage>
        <taxon>Bacteria</taxon>
        <taxon>Bacillati</taxon>
        <taxon>Actinomycetota</taxon>
        <taxon>Actinomycetes</taxon>
        <taxon>Mycobacteriales</taxon>
        <taxon>Nocardiaceae</taxon>
        <taxon>Nocardia</taxon>
    </lineage>
</organism>
<evidence type="ECO:0000313" key="1">
    <source>
        <dbReference type="EMBL" id="ATL72122.1"/>
    </source>
</evidence>
<proteinExistence type="predicted"/>